<evidence type="ECO:0000313" key="1">
    <source>
        <dbReference type="EMBL" id="GMA25716.1"/>
    </source>
</evidence>
<comment type="caution">
    <text evidence="1">The sequence shown here is derived from an EMBL/GenBank/DDBJ whole genome shotgun (WGS) entry which is preliminary data.</text>
</comment>
<sequence>MRAGRFGLTPATRTLGLLDGAGTALRADGLSQSPVAYLDFTLDGERVHDVVTRCVGHEPDDVSALQDAWPIGAVEAIERLLGLADPDLPDGRASIYVCPECQDLGCRAVTALVRFTDNTVEWSDLGFQNENFPDVDLVDDDGAALSFEFGRARYEEVLRGELVRFRELSVGWVHPRTAERRRRRQRWLARLRMPFRGPSGRA</sequence>
<dbReference type="RefSeq" id="WP_284294226.1">
    <property type="nucleotide sequence ID" value="NZ_BSUK01000001.1"/>
</dbReference>
<organism evidence="1 2">
    <name type="scientific">Luteimicrobium album</name>
    <dbReference type="NCBI Taxonomy" id="1054550"/>
    <lineage>
        <taxon>Bacteria</taxon>
        <taxon>Bacillati</taxon>
        <taxon>Actinomycetota</taxon>
        <taxon>Actinomycetes</taxon>
        <taxon>Micrococcales</taxon>
        <taxon>Luteimicrobium</taxon>
    </lineage>
</organism>
<dbReference type="Proteomes" id="UP001157091">
    <property type="component" value="Unassembled WGS sequence"/>
</dbReference>
<keyword evidence="2" id="KW-1185">Reference proteome</keyword>
<protein>
    <submittedName>
        <fullName evidence="1">Uncharacterized protein</fullName>
    </submittedName>
</protein>
<evidence type="ECO:0000313" key="2">
    <source>
        <dbReference type="Proteomes" id="UP001157091"/>
    </source>
</evidence>
<proteinExistence type="predicted"/>
<accession>A0ABQ6I4X6</accession>
<gene>
    <name evidence="1" type="ORF">GCM10025864_34750</name>
</gene>
<reference evidence="2" key="1">
    <citation type="journal article" date="2019" name="Int. J. Syst. Evol. Microbiol.">
        <title>The Global Catalogue of Microorganisms (GCM) 10K type strain sequencing project: providing services to taxonomists for standard genome sequencing and annotation.</title>
        <authorList>
            <consortium name="The Broad Institute Genomics Platform"/>
            <consortium name="The Broad Institute Genome Sequencing Center for Infectious Disease"/>
            <person name="Wu L."/>
            <person name="Ma J."/>
        </authorList>
    </citation>
    <scope>NUCLEOTIDE SEQUENCE [LARGE SCALE GENOMIC DNA]</scope>
    <source>
        <strain evidence="2">NBRC 106348</strain>
    </source>
</reference>
<dbReference type="EMBL" id="BSUK01000001">
    <property type="protein sequence ID" value="GMA25716.1"/>
    <property type="molecule type" value="Genomic_DNA"/>
</dbReference>
<name>A0ABQ6I4X6_9MICO</name>